<dbReference type="EMBL" id="LDPZ01000034">
    <property type="protein sequence ID" value="KTQ91213.1"/>
    <property type="molecule type" value="Genomic_DNA"/>
</dbReference>
<proteinExistence type="predicted"/>
<accession>A0A175R6M1</accession>
<dbReference type="Gene3D" id="3.30.420.380">
    <property type="match status" value="1"/>
</dbReference>
<evidence type="ECO:0008006" key="3">
    <source>
        <dbReference type="Google" id="ProtNLM"/>
    </source>
</evidence>
<dbReference type="InterPro" id="IPR043129">
    <property type="entry name" value="ATPase_NBD"/>
</dbReference>
<sequence length="362" mass="37809">MVAQESKHEALAETSLAERAREALGWWRDELAAMVPNALRARKAGRRAAIDCVLLPDGRAAVALAEPRKGALPDPAEALASGPALVARLRALAELAPERTLRLSVPRDLCFVRRTRLPARALGHAGAILRHEAEGLMPFAPAEILGDWYVETEDTDARELNIVHVVLARPRIRALEEAIAEAGLTLVRIGVGHGESRPVPVDLLSVDDPSLLAGVAALSPFAKVAGGTALLILLATPFLAIGQQEAELDALRAARAASPKPAVAALSAGAVADFLDARASRPPVALILDDLARTLPRDAVLTDLKLEGDRLTIGLQGAGAERARAAMRDSALLAPAPGDAAPGQLAFTLRALDASGGEGSQP</sequence>
<dbReference type="PATRIC" id="fig|401562.3.peg.2843"/>
<dbReference type="Proteomes" id="UP000078272">
    <property type="component" value="Unassembled WGS sequence"/>
</dbReference>
<evidence type="ECO:0000313" key="1">
    <source>
        <dbReference type="EMBL" id="KTQ91213.1"/>
    </source>
</evidence>
<dbReference type="STRING" id="401562.NS365_02810"/>
<evidence type="ECO:0000313" key="2">
    <source>
        <dbReference type="Proteomes" id="UP000078272"/>
    </source>
</evidence>
<dbReference type="RefSeq" id="WP_058635757.1">
    <property type="nucleotide sequence ID" value="NZ_LDPZ01000034.1"/>
</dbReference>
<name>A0A175R6M1_9HYPH</name>
<dbReference type="OrthoDB" id="7907202at2"/>
<dbReference type="AlphaFoldDB" id="A0A175R6M1"/>
<protein>
    <recommendedName>
        <fullName evidence="3">GspL cytoplasmic actin-ATPase-like domain-containing protein</fullName>
    </recommendedName>
</protein>
<organism evidence="1 2">
    <name type="scientific">Aureimonas ureilytica</name>
    <dbReference type="NCBI Taxonomy" id="401562"/>
    <lineage>
        <taxon>Bacteria</taxon>
        <taxon>Pseudomonadati</taxon>
        <taxon>Pseudomonadota</taxon>
        <taxon>Alphaproteobacteria</taxon>
        <taxon>Hyphomicrobiales</taxon>
        <taxon>Aurantimonadaceae</taxon>
        <taxon>Aureimonas</taxon>
    </lineage>
</organism>
<gene>
    <name evidence="1" type="ORF">NS226_15660</name>
</gene>
<reference evidence="1 2" key="1">
    <citation type="journal article" date="2016" name="Front. Microbiol.">
        <title>Genomic Resource of Rice Seed Associated Bacteria.</title>
        <authorList>
            <person name="Midha S."/>
            <person name="Bansal K."/>
            <person name="Sharma S."/>
            <person name="Kumar N."/>
            <person name="Patil P.P."/>
            <person name="Chaudhry V."/>
            <person name="Patil P.B."/>
        </authorList>
    </citation>
    <scope>NUCLEOTIDE SEQUENCE [LARGE SCALE GENOMIC DNA]</scope>
    <source>
        <strain evidence="1 2">NS226</strain>
    </source>
</reference>
<dbReference type="SUPFAM" id="SSF53067">
    <property type="entry name" value="Actin-like ATPase domain"/>
    <property type="match status" value="1"/>
</dbReference>
<comment type="caution">
    <text evidence="1">The sequence shown here is derived from an EMBL/GenBank/DDBJ whole genome shotgun (WGS) entry which is preliminary data.</text>
</comment>